<dbReference type="PROSITE" id="PS51354">
    <property type="entry name" value="GLUTAREDOXIN_2"/>
    <property type="match status" value="1"/>
</dbReference>
<keyword evidence="3" id="KW-1015">Disulfide bond</keyword>
<dbReference type="Proteomes" id="UP000481153">
    <property type="component" value="Unassembled WGS sequence"/>
</dbReference>
<dbReference type="FunFam" id="3.40.30.10:FF:000026">
    <property type="entry name" value="Glutaredoxin 2"/>
    <property type="match status" value="1"/>
</dbReference>
<dbReference type="Pfam" id="PF00462">
    <property type="entry name" value="Glutaredoxin"/>
    <property type="match status" value="1"/>
</dbReference>
<sequence>MGGSQSTPEAAAFVQNAINTNDITIFSKTYCPYCHQAKQVLTSVGAKYVVIELDERSDGAAIQSALQELTGRSTVPNVFVKTTTIGGGSDVAKLKSEGKLVPLLKDAGVLA</sequence>
<evidence type="ECO:0000256" key="4">
    <source>
        <dbReference type="ARBA" id="ARBA00023284"/>
    </source>
</evidence>
<dbReference type="InterPro" id="IPR011767">
    <property type="entry name" value="GLR_AS"/>
</dbReference>
<dbReference type="PANTHER" id="PTHR45694">
    <property type="entry name" value="GLUTAREDOXIN 2"/>
    <property type="match status" value="1"/>
</dbReference>
<dbReference type="InterPro" id="IPR011899">
    <property type="entry name" value="Glutaredoxin_euk/vir"/>
</dbReference>
<evidence type="ECO:0000313" key="7">
    <source>
        <dbReference type="Proteomes" id="UP000481153"/>
    </source>
</evidence>
<dbReference type="NCBIfam" id="TIGR02180">
    <property type="entry name" value="GRX_euk"/>
    <property type="match status" value="1"/>
</dbReference>
<dbReference type="GO" id="GO:0005737">
    <property type="term" value="C:cytoplasm"/>
    <property type="evidence" value="ECO:0007669"/>
    <property type="project" value="TreeGrafter"/>
</dbReference>
<comment type="caution">
    <text evidence="6">The sequence shown here is derived from an EMBL/GenBank/DDBJ whole genome shotgun (WGS) entry which is preliminary data.</text>
</comment>
<evidence type="ECO:0000313" key="6">
    <source>
        <dbReference type="EMBL" id="KAF0729492.1"/>
    </source>
</evidence>
<evidence type="ECO:0000256" key="2">
    <source>
        <dbReference type="ARBA" id="ARBA00022982"/>
    </source>
</evidence>
<name>A0A6G0WQ32_9STRA</name>
<accession>A0A6G0WQ32</accession>
<evidence type="ECO:0000256" key="1">
    <source>
        <dbReference type="ARBA" id="ARBA00022448"/>
    </source>
</evidence>
<evidence type="ECO:0000259" key="5">
    <source>
        <dbReference type="Pfam" id="PF00462"/>
    </source>
</evidence>
<dbReference type="InterPro" id="IPR014025">
    <property type="entry name" value="Glutaredoxin_subgr"/>
</dbReference>
<dbReference type="EMBL" id="VJMJ01000164">
    <property type="protein sequence ID" value="KAF0729492.1"/>
    <property type="molecule type" value="Genomic_DNA"/>
</dbReference>
<keyword evidence="2" id="KW-0249">Electron transport</keyword>
<dbReference type="VEuPathDB" id="FungiDB:AeMF1_012448"/>
<proteinExistence type="predicted"/>
<dbReference type="Gene3D" id="3.40.30.10">
    <property type="entry name" value="Glutaredoxin"/>
    <property type="match status" value="1"/>
</dbReference>
<organism evidence="6 7">
    <name type="scientific">Aphanomyces euteiches</name>
    <dbReference type="NCBI Taxonomy" id="100861"/>
    <lineage>
        <taxon>Eukaryota</taxon>
        <taxon>Sar</taxon>
        <taxon>Stramenopiles</taxon>
        <taxon>Oomycota</taxon>
        <taxon>Saprolegniomycetes</taxon>
        <taxon>Saprolegniales</taxon>
        <taxon>Verrucalvaceae</taxon>
        <taxon>Aphanomyces</taxon>
    </lineage>
</organism>
<dbReference type="AlphaFoldDB" id="A0A6G0WQ32"/>
<reference evidence="6 7" key="1">
    <citation type="submission" date="2019-07" db="EMBL/GenBank/DDBJ databases">
        <title>Genomics analysis of Aphanomyces spp. identifies a new class of oomycete effector associated with host adaptation.</title>
        <authorList>
            <person name="Gaulin E."/>
        </authorList>
    </citation>
    <scope>NUCLEOTIDE SEQUENCE [LARGE SCALE GENOMIC DNA]</scope>
    <source>
        <strain evidence="6 7">ATCC 201684</strain>
    </source>
</reference>
<dbReference type="PROSITE" id="PS00195">
    <property type="entry name" value="GLUTAREDOXIN_1"/>
    <property type="match status" value="1"/>
</dbReference>
<gene>
    <name evidence="6" type="ORF">Ae201684_012986</name>
</gene>
<dbReference type="CDD" id="cd03419">
    <property type="entry name" value="GRX_GRXh_1_2_like"/>
    <property type="match status" value="1"/>
</dbReference>
<evidence type="ECO:0000256" key="3">
    <source>
        <dbReference type="ARBA" id="ARBA00023157"/>
    </source>
</evidence>
<dbReference type="GO" id="GO:0015038">
    <property type="term" value="F:glutathione disulfide oxidoreductase activity"/>
    <property type="evidence" value="ECO:0007669"/>
    <property type="project" value="TreeGrafter"/>
</dbReference>
<dbReference type="InterPro" id="IPR036249">
    <property type="entry name" value="Thioredoxin-like_sf"/>
</dbReference>
<dbReference type="GO" id="GO:0034599">
    <property type="term" value="P:cellular response to oxidative stress"/>
    <property type="evidence" value="ECO:0007669"/>
    <property type="project" value="TreeGrafter"/>
</dbReference>
<keyword evidence="7" id="KW-1185">Reference proteome</keyword>
<dbReference type="PANTHER" id="PTHR45694:SF5">
    <property type="entry name" value="GLUTAREDOXIN 2"/>
    <property type="match status" value="1"/>
</dbReference>
<keyword evidence="1" id="KW-0813">Transport</keyword>
<dbReference type="PRINTS" id="PR00160">
    <property type="entry name" value="GLUTAREDOXIN"/>
</dbReference>
<dbReference type="SUPFAM" id="SSF52833">
    <property type="entry name" value="Thioredoxin-like"/>
    <property type="match status" value="1"/>
</dbReference>
<protein>
    <recommendedName>
        <fullName evidence="5">Glutaredoxin domain-containing protein</fullName>
    </recommendedName>
</protein>
<feature type="domain" description="Glutaredoxin" evidence="5">
    <location>
        <begin position="23"/>
        <end position="82"/>
    </location>
</feature>
<dbReference type="InterPro" id="IPR002109">
    <property type="entry name" value="Glutaredoxin"/>
</dbReference>
<keyword evidence="4" id="KW-0676">Redox-active center</keyword>